<feature type="transmembrane region" description="Helical" evidence="1">
    <location>
        <begin position="179"/>
        <end position="201"/>
    </location>
</feature>
<accession>A0A1H9DLU5</accession>
<dbReference type="Pfam" id="PF00990">
    <property type="entry name" value="GGDEF"/>
    <property type="match status" value="1"/>
</dbReference>
<dbReference type="SMART" id="SM00267">
    <property type="entry name" value="GGDEF"/>
    <property type="match status" value="1"/>
</dbReference>
<feature type="transmembrane region" description="Helical" evidence="1">
    <location>
        <begin position="106"/>
        <end position="129"/>
    </location>
</feature>
<keyword evidence="1" id="KW-1133">Transmembrane helix</keyword>
<dbReference type="PROSITE" id="PS50887">
    <property type="entry name" value="GGDEF"/>
    <property type="match status" value="1"/>
</dbReference>
<dbReference type="InterPro" id="IPR000160">
    <property type="entry name" value="GGDEF_dom"/>
</dbReference>
<protein>
    <submittedName>
        <fullName evidence="3">Diguanylate cyclase with GAF sensor</fullName>
    </submittedName>
</protein>
<gene>
    <name evidence="3" type="ORF">SAMN05216232_1688</name>
</gene>
<dbReference type="EMBL" id="FOEH01000002">
    <property type="protein sequence ID" value="SEQ14466.1"/>
    <property type="molecule type" value="Genomic_DNA"/>
</dbReference>
<dbReference type="CDD" id="cd01949">
    <property type="entry name" value="GGDEF"/>
    <property type="match status" value="1"/>
</dbReference>
<dbReference type="InterPro" id="IPR043128">
    <property type="entry name" value="Rev_trsase/Diguanyl_cyclase"/>
</dbReference>
<dbReference type="SUPFAM" id="SSF55073">
    <property type="entry name" value="Nucleotide cyclase"/>
    <property type="match status" value="1"/>
</dbReference>
<feature type="transmembrane region" description="Helical" evidence="1">
    <location>
        <begin position="141"/>
        <end position="159"/>
    </location>
</feature>
<dbReference type="PANTHER" id="PTHR45138:SF9">
    <property type="entry name" value="DIGUANYLATE CYCLASE DGCM-RELATED"/>
    <property type="match status" value="1"/>
</dbReference>
<dbReference type="InterPro" id="IPR029016">
    <property type="entry name" value="GAF-like_dom_sf"/>
</dbReference>
<dbReference type="InterPro" id="IPR003018">
    <property type="entry name" value="GAF"/>
</dbReference>
<feature type="transmembrane region" description="Helical" evidence="1">
    <location>
        <begin position="12"/>
        <end position="30"/>
    </location>
</feature>
<dbReference type="Gene3D" id="3.30.450.40">
    <property type="match status" value="1"/>
</dbReference>
<dbReference type="InterPro" id="IPR029787">
    <property type="entry name" value="Nucleotide_cyclase"/>
</dbReference>
<reference evidence="3 4" key="1">
    <citation type="submission" date="2016-10" db="EMBL/GenBank/DDBJ databases">
        <authorList>
            <person name="Varghese N."/>
            <person name="Submissions S."/>
        </authorList>
    </citation>
    <scope>NUCLEOTIDE SEQUENCE [LARGE SCALE GENOMIC DNA]</scope>
    <source>
        <strain evidence="3 4">CGMCC 1.7734</strain>
    </source>
</reference>
<proteinExistence type="predicted"/>
<dbReference type="SUPFAM" id="SSF55781">
    <property type="entry name" value="GAF domain-like"/>
    <property type="match status" value="1"/>
</dbReference>
<name>A0A1H9DLU5_9BACI</name>
<feature type="transmembrane region" description="Helical" evidence="1">
    <location>
        <begin position="63"/>
        <end position="94"/>
    </location>
</feature>
<evidence type="ECO:0000313" key="4">
    <source>
        <dbReference type="Proteomes" id="UP000198733"/>
    </source>
</evidence>
<keyword evidence="1" id="KW-0472">Membrane</keyword>
<evidence type="ECO:0000313" key="3">
    <source>
        <dbReference type="EMBL" id="SEQ14466.1"/>
    </source>
</evidence>
<keyword evidence="1" id="KW-0812">Transmembrane</keyword>
<organism evidence="3 4">
    <name type="scientific">Virgibacillus subterraneus</name>
    <dbReference type="NCBI Taxonomy" id="621109"/>
    <lineage>
        <taxon>Bacteria</taxon>
        <taxon>Bacillati</taxon>
        <taxon>Bacillota</taxon>
        <taxon>Bacilli</taxon>
        <taxon>Bacillales</taxon>
        <taxon>Bacillaceae</taxon>
        <taxon>Virgibacillus</taxon>
    </lineage>
</organism>
<comment type="caution">
    <text evidence="3">The sequence shown here is derived from an EMBL/GenBank/DDBJ whole genome shotgun (WGS) entry which is preliminary data.</text>
</comment>
<feature type="domain" description="GGDEF" evidence="2">
    <location>
        <begin position="429"/>
        <end position="571"/>
    </location>
</feature>
<feature type="transmembrane region" description="Helical" evidence="1">
    <location>
        <begin position="37"/>
        <end position="57"/>
    </location>
</feature>
<evidence type="ECO:0000259" key="2">
    <source>
        <dbReference type="PROSITE" id="PS50887"/>
    </source>
</evidence>
<evidence type="ECO:0000256" key="1">
    <source>
        <dbReference type="SAM" id="Phobius"/>
    </source>
</evidence>
<dbReference type="NCBIfam" id="TIGR00254">
    <property type="entry name" value="GGDEF"/>
    <property type="match status" value="1"/>
</dbReference>
<dbReference type="InterPro" id="IPR050469">
    <property type="entry name" value="Diguanylate_Cyclase"/>
</dbReference>
<dbReference type="SMART" id="SM00065">
    <property type="entry name" value="GAF"/>
    <property type="match status" value="1"/>
</dbReference>
<dbReference type="PANTHER" id="PTHR45138">
    <property type="entry name" value="REGULATORY COMPONENTS OF SENSORY TRANSDUCTION SYSTEM"/>
    <property type="match status" value="1"/>
</dbReference>
<dbReference type="Gene3D" id="3.30.70.270">
    <property type="match status" value="1"/>
</dbReference>
<feature type="transmembrane region" description="Helical" evidence="1">
    <location>
        <begin position="207"/>
        <end position="228"/>
    </location>
</feature>
<sequence>MVSKGKMKLTWILWFILWPAILWLSYNYYYVSMEDQIIDILLFALFMCIVAWFPLTINDNPVFFVNGISIAVFLTFGLFVEIILTQIAIVTVLAKTRVGKKDNYRYPLNMIMFSLVSVIGAGVFVQLGGNHQTIFTQSEEQVWAIFGYAITIFIANQFFNKLIDKAFYKRKVKIFDEGLRWEVISSLLIIPVGFVLFVLYSEIGRAGIFYLGIPFVFISVILMLLYSYKEINRYLEKTGEIGHQLTNRMELSSVYNVFINEISDLLPIDYAYIYIVDDNKLKLEQFYDLENNTEASFSSLKRNEAFSGKVWATGKSLLYKRASDWATVKSRKIPSDTESVLSQAVEYGEDIIGVVTIESKQKKAFEKLHFQIMDILTNYLGVAVENAKNYELTKSQSERDGLTQLYNFRYMENLLEDYCDNLIENNSNENFSLLLLDIDHFKKVNDIYGHEAGNEILCQIAESLKSFIGERGVIARYGGEEFIVFLPYSGLSESTQIAENIRSLIADSPFTVHKHIINNTGPLNVSITTSIGISVFPIHCETPSELIRHADRAMYIGAKRKGRNRVAAYEDLKSS</sequence>
<dbReference type="Proteomes" id="UP000198733">
    <property type="component" value="Unassembled WGS sequence"/>
</dbReference>
<dbReference type="RefSeq" id="WP_092503650.1">
    <property type="nucleotide sequence ID" value="NZ_FOEH01000002.1"/>
</dbReference>
<keyword evidence="4" id="KW-1185">Reference proteome</keyword>